<dbReference type="Gene3D" id="3.30.429.10">
    <property type="entry name" value="Macrophage Migration Inhibitory Factor"/>
    <property type="match status" value="1"/>
</dbReference>
<dbReference type="InterPro" id="IPR004220">
    <property type="entry name" value="5-COMe_2-OHmuconate_Isoase"/>
</dbReference>
<comment type="caution">
    <text evidence="1">The sequence shown here is derived from an EMBL/GenBank/DDBJ whole genome shotgun (WGS) entry which is preliminary data.</text>
</comment>
<dbReference type="InterPro" id="IPR014347">
    <property type="entry name" value="Tautomerase/MIF_sf"/>
</dbReference>
<dbReference type="PANTHER" id="PTHR37950:SF1">
    <property type="entry name" value="4-HYDROXYPHENYLACETATE CATABOLISM PROTEIN"/>
    <property type="match status" value="1"/>
</dbReference>
<name>A0ABP3J3Y8_9BACI</name>
<dbReference type="RefSeq" id="WP_343752389.1">
    <property type="nucleotide sequence ID" value="NZ_BAAADM010000041.1"/>
</dbReference>
<dbReference type="CDD" id="cd00580">
    <property type="entry name" value="CHMI"/>
    <property type="match status" value="1"/>
</dbReference>
<gene>
    <name evidence="1" type="ORF">GCM10008983_16750</name>
</gene>
<protein>
    <submittedName>
        <fullName evidence="1">5-carboxymethyl-2-hydroxymuconate Delta-isomerase</fullName>
    </submittedName>
</protein>
<evidence type="ECO:0000313" key="1">
    <source>
        <dbReference type="EMBL" id="GAA0440379.1"/>
    </source>
</evidence>
<dbReference type="SUPFAM" id="SSF55331">
    <property type="entry name" value="Tautomerase/MIF"/>
    <property type="match status" value="1"/>
</dbReference>
<dbReference type="EMBL" id="BAAADM010000041">
    <property type="protein sequence ID" value="GAA0440379.1"/>
    <property type="molecule type" value="Genomic_DNA"/>
</dbReference>
<evidence type="ECO:0000313" key="2">
    <source>
        <dbReference type="Proteomes" id="UP001501459"/>
    </source>
</evidence>
<dbReference type="Proteomes" id="UP001501459">
    <property type="component" value="Unassembled WGS sequence"/>
</dbReference>
<reference evidence="2" key="1">
    <citation type="journal article" date="2019" name="Int. J. Syst. Evol. Microbiol.">
        <title>The Global Catalogue of Microorganisms (GCM) 10K type strain sequencing project: providing services to taxonomists for standard genome sequencing and annotation.</title>
        <authorList>
            <consortium name="The Broad Institute Genomics Platform"/>
            <consortium name="The Broad Institute Genome Sequencing Center for Infectious Disease"/>
            <person name="Wu L."/>
            <person name="Ma J."/>
        </authorList>
    </citation>
    <scope>NUCLEOTIDE SEQUENCE [LARGE SCALE GENOMIC DNA]</scope>
    <source>
        <strain evidence="2">JCM 12149</strain>
    </source>
</reference>
<dbReference type="Pfam" id="PF02962">
    <property type="entry name" value="CHMI"/>
    <property type="match status" value="1"/>
</dbReference>
<organism evidence="1 2">
    <name type="scientific">Lentibacillus halophilus</name>
    <dbReference type="NCBI Taxonomy" id="295065"/>
    <lineage>
        <taxon>Bacteria</taxon>
        <taxon>Bacillati</taxon>
        <taxon>Bacillota</taxon>
        <taxon>Bacilli</taxon>
        <taxon>Bacillales</taxon>
        <taxon>Bacillaceae</taxon>
        <taxon>Lentibacillus</taxon>
    </lineage>
</organism>
<proteinExistence type="predicted"/>
<keyword evidence="2" id="KW-1185">Reference proteome</keyword>
<sequence>MPHFYLEYSDNIKNETNISDLLQKLNDVFLSHHHIIPAGGLKMRAMEFSEYVIADGKADDAFVHATLKLAKGRTEEDKKALCEDLFETMETHFDELLQKRYIGLSMEFYEFATPTYKKSNIHTRFK</sequence>
<accession>A0ABP3J3Y8</accession>
<dbReference type="PANTHER" id="PTHR37950">
    <property type="entry name" value="4-HYDROXYPHENYLACETATE CATABOLISM PROTEIN"/>
    <property type="match status" value="1"/>
</dbReference>